<dbReference type="Pfam" id="PF05056">
    <property type="entry name" value="DUF674"/>
    <property type="match status" value="1"/>
</dbReference>
<dbReference type="PANTHER" id="PTHR33103:SF27">
    <property type="entry name" value="OS04G0594700 PROTEIN"/>
    <property type="match status" value="1"/>
</dbReference>
<dbReference type="PANTHER" id="PTHR33103">
    <property type="entry name" value="OS01G0153900 PROTEIN"/>
    <property type="match status" value="1"/>
</dbReference>
<keyword evidence="1" id="KW-0472">Membrane</keyword>
<dbReference type="EnsemblPlants" id="KEH23114">
    <property type="protein sequence ID" value="KEH23114"/>
    <property type="gene ID" value="MTR_7g066680"/>
</dbReference>
<evidence type="ECO:0000313" key="3">
    <source>
        <dbReference type="EnsemblPlants" id="KEH23114"/>
    </source>
</evidence>
<dbReference type="EMBL" id="CM001223">
    <property type="protein sequence ID" value="KEH23114.1"/>
    <property type="molecule type" value="Genomic_DNA"/>
</dbReference>
<dbReference type="STRING" id="3880.A0A072U004"/>
<evidence type="ECO:0000256" key="1">
    <source>
        <dbReference type="SAM" id="Phobius"/>
    </source>
</evidence>
<feature type="transmembrane region" description="Helical" evidence="1">
    <location>
        <begin position="291"/>
        <end position="314"/>
    </location>
</feature>
<dbReference type="InterPro" id="IPR007750">
    <property type="entry name" value="DUF674"/>
</dbReference>
<organism evidence="2 4">
    <name type="scientific">Medicago truncatula</name>
    <name type="common">Barrel medic</name>
    <name type="synonym">Medicago tribuloides</name>
    <dbReference type="NCBI Taxonomy" id="3880"/>
    <lineage>
        <taxon>Eukaryota</taxon>
        <taxon>Viridiplantae</taxon>
        <taxon>Streptophyta</taxon>
        <taxon>Embryophyta</taxon>
        <taxon>Tracheophyta</taxon>
        <taxon>Spermatophyta</taxon>
        <taxon>Magnoliopsida</taxon>
        <taxon>eudicotyledons</taxon>
        <taxon>Gunneridae</taxon>
        <taxon>Pentapetalae</taxon>
        <taxon>rosids</taxon>
        <taxon>fabids</taxon>
        <taxon>Fabales</taxon>
        <taxon>Fabaceae</taxon>
        <taxon>Papilionoideae</taxon>
        <taxon>50 kb inversion clade</taxon>
        <taxon>NPAAA clade</taxon>
        <taxon>Hologalegina</taxon>
        <taxon>IRL clade</taxon>
        <taxon>Trifolieae</taxon>
        <taxon>Medicago</taxon>
    </lineage>
</organism>
<protein>
    <submittedName>
        <fullName evidence="2">DUF674 family protein</fullName>
    </submittedName>
</protein>
<reference evidence="3" key="3">
    <citation type="submission" date="2015-04" db="UniProtKB">
        <authorList>
            <consortium name="EnsemblPlants"/>
        </authorList>
    </citation>
    <scope>IDENTIFICATION</scope>
    <source>
        <strain evidence="3">cv. Jemalong A17</strain>
    </source>
</reference>
<keyword evidence="1" id="KW-1133">Transmembrane helix</keyword>
<evidence type="ECO:0000313" key="4">
    <source>
        <dbReference type="Proteomes" id="UP000002051"/>
    </source>
</evidence>
<keyword evidence="1" id="KW-0812">Transmembrane</keyword>
<gene>
    <name evidence="2" type="ordered locus">MTR_7g066680</name>
</gene>
<proteinExistence type="predicted"/>
<reference evidence="2 4" key="1">
    <citation type="journal article" date="2011" name="Nature">
        <title>The Medicago genome provides insight into the evolution of rhizobial symbioses.</title>
        <authorList>
            <person name="Young N.D."/>
            <person name="Debelle F."/>
            <person name="Oldroyd G.E."/>
            <person name="Geurts R."/>
            <person name="Cannon S.B."/>
            <person name="Udvardi M.K."/>
            <person name="Benedito V.A."/>
            <person name="Mayer K.F."/>
            <person name="Gouzy J."/>
            <person name="Schoof H."/>
            <person name="Van de Peer Y."/>
            <person name="Proost S."/>
            <person name="Cook D.R."/>
            <person name="Meyers B.C."/>
            <person name="Spannagl M."/>
            <person name="Cheung F."/>
            <person name="De Mita S."/>
            <person name="Krishnakumar V."/>
            <person name="Gundlach H."/>
            <person name="Zhou S."/>
            <person name="Mudge J."/>
            <person name="Bharti A.K."/>
            <person name="Murray J.D."/>
            <person name="Naoumkina M.A."/>
            <person name="Rosen B."/>
            <person name="Silverstein K.A."/>
            <person name="Tang H."/>
            <person name="Rombauts S."/>
            <person name="Zhao P.X."/>
            <person name="Zhou P."/>
            <person name="Barbe V."/>
            <person name="Bardou P."/>
            <person name="Bechner M."/>
            <person name="Bellec A."/>
            <person name="Berger A."/>
            <person name="Berges H."/>
            <person name="Bidwell S."/>
            <person name="Bisseling T."/>
            <person name="Choisne N."/>
            <person name="Couloux A."/>
            <person name="Denny R."/>
            <person name="Deshpande S."/>
            <person name="Dai X."/>
            <person name="Doyle J.J."/>
            <person name="Dudez A.M."/>
            <person name="Farmer A.D."/>
            <person name="Fouteau S."/>
            <person name="Franken C."/>
            <person name="Gibelin C."/>
            <person name="Gish J."/>
            <person name="Goldstein S."/>
            <person name="Gonzalez A.J."/>
            <person name="Green P.J."/>
            <person name="Hallab A."/>
            <person name="Hartog M."/>
            <person name="Hua A."/>
            <person name="Humphray S.J."/>
            <person name="Jeong D.H."/>
            <person name="Jing Y."/>
            <person name="Jocker A."/>
            <person name="Kenton S.M."/>
            <person name="Kim D.J."/>
            <person name="Klee K."/>
            <person name="Lai H."/>
            <person name="Lang C."/>
            <person name="Lin S."/>
            <person name="Macmil S.L."/>
            <person name="Magdelenat G."/>
            <person name="Matthews L."/>
            <person name="McCorrison J."/>
            <person name="Monaghan E.L."/>
            <person name="Mun J.H."/>
            <person name="Najar F.Z."/>
            <person name="Nicholson C."/>
            <person name="Noirot C."/>
            <person name="O'Bleness M."/>
            <person name="Paule C.R."/>
            <person name="Poulain J."/>
            <person name="Prion F."/>
            <person name="Qin B."/>
            <person name="Qu C."/>
            <person name="Retzel E.F."/>
            <person name="Riddle C."/>
            <person name="Sallet E."/>
            <person name="Samain S."/>
            <person name="Samson N."/>
            <person name="Sanders I."/>
            <person name="Saurat O."/>
            <person name="Scarpelli C."/>
            <person name="Schiex T."/>
            <person name="Segurens B."/>
            <person name="Severin A.J."/>
            <person name="Sherrier D.J."/>
            <person name="Shi R."/>
            <person name="Sims S."/>
            <person name="Singer S.R."/>
            <person name="Sinharoy S."/>
            <person name="Sterck L."/>
            <person name="Viollet A."/>
            <person name="Wang B.B."/>
            <person name="Wang K."/>
            <person name="Wang M."/>
            <person name="Wang X."/>
            <person name="Warfsmann J."/>
            <person name="Weissenbach J."/>
            <person name="White D.D."/>
            <person name="White J.D."/>
            <person name="Wiley G.B."/>
            <person name="Wincker P."/>
            <person name="Xing Y."/>
            <person name="Yang L."/>
            <person name="Yao Z."/>
            <person name="Ying F."/>
            <person name="Zhai J."/>
            <person name="Zhou L."/>
            <person name="Zuber A."/>
            <person name="Denarie J."/>
            <person name="Dixon R.A."/>
            <person name="May G.D."/>
            <person name="Schwartz D.C."/>
            <person name="Rogers J."/>
            <person name="Quetier F."/>
            <person name="Town C.D."/>
            <person name="Roe B.A."/>
        </authorList>
    </citation>
    <scope>NUCLEOTIDE SEQUENCE [LARGE SCALE GENOMIC DNA]</scope>
    <source>
        <strain evidence="2">A17</strain>
        <strain evidence="3 4">cv. Jemalong A17</strain>
    </source>
</reference>
<dbReference type="AlphaFoldDB" id="A0A072U004"/>
<evidence type="ECO:0000313" key="2">
    <source>
        <dbReference type="EMBL" id="KEH23114.1"/>
    </source>
</evidence>
<sequence>MHKYLQGNAAAAKKLYGSLLSKAPAEYRRHRTFAALRVIDILKMPLVSKTPLTDFIFKKKRFCDEFVKINQPEYKNGEVTSKEGRQMSVKVLQRKSTGEILFVEGGVDFIDFIFSFLTFPLGGVLHMLQGFSSLSCIDNLYKSVTELSPDTYLTSQELKDKLTKPPIAAQFELSNPTSPISADTLPVYYYHTYYNSQWIRSLRITYYCCVSDDRCVLLNFVDPKYSASKSSSCGEFAKGPSVYMVTDDLVVTPTSSFNAISHLKSLNVPLSDVEEKVVRIGVNEVIHNLRLFALLLQLIFISIHYYNALFVYMLQGLSILKASLTSTSALTNGLNSQPILNNNH</sequence>
<dbReference type="Proteomes" id="UP000002051">
    <property type="component" value="Unassembled WGS sequence"/>
</dbReference>
<accession>A0A072U004</accession>
<keyword evidence="4" id="KW-1185">Reference proteome</keyword>
<dbReference type="HOGENOM" id="CLU_807440_0_0_1"/>
<reference evidence="2 4" key="2">
    <citation type="journal article" date="2014" name="BMC Genomics">
        <title>An improved genome release (version Mt4.0) for the model legume Medicago truncatula.</title>
        <authorList>
            <person name="Tang H."/>
            <person name="Krishnakumar V."/>
            <person name="Bidwell S."/>
            <person name="Rosen B."/>
            <person name="Chan A."/>
            <person name="Zhou S."/>
            <person name="Gentzbittel L."/>
            <person name="Childs K.L."/>
            <person name="Yandell M."/>
            <person name="Gundlach H."/>
            <person name="Mayer K.F."/>
            <person name="Schwartz D.C."/>
            <person name="Town C.D."/>
        </authorList>
    </citation>
    <scope>GENOME REANNOTATION</scope>
    <source>
        <strain evidence="2">A17</strain>
        <strain evidence="3 4">cv. Jemalong A17</strain>
    </source>
</reference>
<name>A0A072U004_MEDTR</name>